<dbReference type="EMBL" id="MCFI01000011">
    <property type="protein sequence ID" value="ORY81393.1"/>
    <property type="molecule type" value="Genomic_DNA"/>
</dbReference>
<proteinExistence type="inferred from homology"/>
<dbReference type="SUPFAM" id="SSF51735">
    <property type="entry name" value="NAD(P)-binding Rossmann-fold domains"/>
    <property type="match status" value="1"/>
</dbReference>
<dbReference type="GeneID" id="63786050"/>
<evidence type="ECO:0000259" key="2">
    <source>
        <dbReference type="Pfam" id="PF08659"/>
    </source>
</evidence>
<dbReference type="GO" id="GO:0016491">
    <property type="term" value="F:oxidoreductase activity"/>
    <property type="evidence" value="ECO:0007669"/>
    <property type="project" value="TreeGrafter"/>
</dbReference>
<keyword evidence="4" id="KW-1185">Reference proteome</keyword>
<dbReference type="PANTHER" id="PTHR43544">
    <property type="entry name" value="SHORT-CHAIN DEHYDROGENASE/REDUCTASE"/>
    <property type="match status" value="1"/>
</dbReference>
<dbReference type="GO" id="GO:0005737">
    <property type="term" value="C:cytoplasm"/>
    <property type="evidence" value="ECO:0007669"/>
    <property type="project" value="TreeGrafter"/>
</dbReference>
<evidence type="ECO:0000313" key="3">
    <source>
        <dbReference type="EMBL" id="ORY81393.1"/>
    </source>
</evidence>
<dbReference type="Proteomes" id="UP000193685">
    <property type="component" value="Unassembled WGS sequence"/>
</dbReference>
<sequence length="261" mass="28794">MAGHILCSPGSSGLSFALARQLLQHTKQPLFATARKDLGATKQRLLEGLDVDASRITMLQVDYKDEATVSEAASQMKQQLGKEGYLRLALFTPGVLINPEKTPKQINYDDSLETFKVNTLGPMLAIKHFSDLLPKRGAKLTQEDGLPSDLAVFAIMTARVGSIADNKLGGWFAYRASKAASNQLSKTLQNNLQMTKRPAISVTLHPGTVKTHLSREFWASTKEEKLFSPEFSACKLHEVIQTLTTESGGRQFDWKGEQIPY</sequence>
<dbReference type="Pfam" id="PF08659">
    <property type="entry name" value="KR"/>
    <property type="match status" value="1"/>
</dbReference>
<comment type="caution">
    <text evidence="3">The sequence shown here is derived from an EMBL/GenBank/DDBJ whole genome shotgun (WGS) entry which is preliminary data.</text>
</comment>
<evidence type="ECO:0000313" key="4">
    <source>
        <dbReference type="Proteomes" id="UP000193685"/>
    </source>
</evidence>
<dbReference type="OrthoDB" id="5296at2759"/>
<protein>
    <submittedName>
        <fullName evidence="3">Short-chain dehydrogenase/reductase-like protein</fullName>
    </submittedName>
</protein>
<name>A0A1Y2FBW1_PROLT</name>
<comment type="similarity">
    <text evidence="1">Belongs to the short-chain dehydrogenases/reductases (SDR) family.</text>
</comment>
<gene>
    <name evidence="3" type="ORF">BCR37DRAFT_380284</name>
</gene>
<dbReference type="RefSeq" id="XP_040724769.1">
    <property type="nucleotide sequence ID" value="XM_040869451.1"/>
</dbReference>
<evidence type="ECO:0000256" key="1">
    <source>
        <dbReference type="ARBA" id="ARBA00006484"/>
    </source>
</evidence>
<dbReference type="AlphaFoldDB" id="A0A1Y2FBW1"/>
<dbReference type="InterPro" id="IPR051468">
    <property type="entry name" value="Fungal_SecMetab_SDRs"/>
</dbReference>
<accession>A0A1Y2FBW1</accession>
<reference evidence="3 4" key="1">
    <citation type="submission" date="2016-07" db="EMBL/GenBank/DDBJ databases">
        <title>Pervasive Adenine N6-methylation of Active Genes in Fungi.</title>
        <authorList>
            <consortium name="DOE Joint Genome Institute"/>
            <person name="Mondo S.J."/>
            <person name="Dannebaum R.O."/>
            <person name="Kuo R.C."/>
            <person name="Labutti K."/>
            <person name="Haridas S."/>
            <person name="Kuo A."/>
            <person name="Salamov A."/>
            <person name="Ahrendt S.R."/>
            <person name="Lipzen A."/>
            <person name="Sullivan W."/>
            <person name="Andreopoulos W.B."/>
            <person name="Clum A."/>
            <person name="Lindquist E."/>
            <person name="Daum C."/>
            <person name="Ramamoorthy G.K."/>
            <person name="Gryganskyi A."/>
            <person name="Culley D."/>
            <person name="Magnuson J.K."/>
            <person name="James T.Y."/>
            <person name="O'Malley M.A."/>
            <person name="Stajich J.E."/>
            <person name="Spatafora J.W."/>
            <person name="Visel A."/>
            <person name="Grigoriev I.V."/>
        </authorList>
    </citation>
    <scope>NUCLEOTIDE SEQUENCE [LARGE SCALE GENOMIC DNA]</scope>
    <source>
        <strain evidence="3 4">12-1054</strain>
    </source>
</reference>
<dbReference type="PANTHER" id="PTHR43544:SF12">
    <property type="entry name" value="NAD(P)-BINDING ROSSMANN-FOLD SUPERFAMILY PROTEIN"/>
    <property type="match status" value="1"/>
</dbReference>
<dbReference type="Gene3D" id="3.40.50.720">
    <property type="entry name" value="NAD(P)-binding Rossmann-like Domain"/>
    <property type="match status" value="1"/>
</dbReference>
<organism evidence="3 4">
    <name type="scientific">Protomyces lactucae-debilis</name>
    <dbReference type="NCBI Taxonomy" id="2754530"/>
    <lineage>
        <taxon>Eukaryota</taxon>
        <taxon>Fungi</taxon>
        <taxon>Dikarya</taxon>
        <taxon>Ascomycota</taxon>
        <taxon>Taphrinomycotina</taxon>
        <taxon>Taphrinomycetes</taxon>
        <taxon>Taphrinales</taxon>
        <taxon>Protomycetaceae</taxon>
        <taxon>Protomyces</taxon>
    </lineage>
</organism>
<dbReference type="OMA" id="HRNVPKD"/>
<dbReference type="InterPro" id="IPR013968">
    <property type="entry name" value="PKS_KR"/>
</dbReference>
<feature type="domain" description="Ketoreductase (KR)" evidence="2">
    <location>
        <begin position="9"/>
        <end position="80"/>
    </location>
</feature>
<dbReference type="InterPro" id="IPR036291">
    <property type="entry name" value="NAD(P)-bd_dom_sf"/>
</dbReference>